<dbReference type="InterPro" id="IPR011009">
    <property type="entry name" value="Kinase-like_dom_sf"/>
</dbReference>
<dbReference type="Pfam" id="PF02958">
    <property type="entry name" value="EcKL"/>
    <property type="match status" value="1"/>
</dbReference>
<proteinExistence type="predicted"/>
<dbReference type="EMBL" id="KZ309006">
    <property type="protein sequence ID" value="KAG8236285.1"/>
    <property type="molecule type" value="Genomic_DNA"/>
</dbReference>
<reference evidence="2" key="1">
    <citation type="submission" date="2013-04" db="EMBL/GenBank/DDBJ databases">
        <authorList>
            <person name="Qu J."/>
            <person name="Murali S.C."/>
            <person name="Bandaranaike D."/>
            <person name="Bellair M."/>
            <person name="Blankenburg K."/>
            <person name="Chao H."/>
            <person name="Dinh H."/>
            <person name="Doddapaneni H."/>
            <person name="Downs B."/>
            <person name="Dugan-Rocha S."/>
            <person name="Elkadiri S."/>
            <person name="Gnanaolivu R.D."/>
            <person name="Hernandez B."/>
            <person name="Javaid M."/>
            <person name="Jayaseelan J.C."/>
            <person name="Lee S."/>
            <person name="Li M."/>
            <person name="Ming W."/>
            <person name="Munidasa M."/>
            <person name="Muniz J."/>
            <person name="Nguyen L."/>
            <person name="Ongeri F."/>
            <person name="Osuji N."/>
            <person name="Pu L.-L."/>
            <person name="Puazo M."/>
            <person name="Qu C."/>
            <person name="Quiroz J."/>
            <person name="Raj R."/>
            <person name="Weissenberger G."/>
            <person name="Xin Y."/>
            <person name="Zou X."/>
            <person name="Han Y."/>
            <person name="Richards S."/>
            <person name="Worley K."/>
            <person name="Muzny D."/>
            <person name="Gibbs R."/>
        </authorList>
    </citation>
    <scope>NUCLEOTIDE SEQUENCE</scope>
    <source>
        <strain evidence="2">Sampled in the wild</strain>
    </source>
</reference>
<evidence type="ECO:0000313" key="2">
    <source>
        <dbReference type="EMBL" id="KAG8236285.1"/>
    </source>
</evidence>
<sequence>MDGSLADLISRDVLVISLECFLGRTDFNLHENVEVMKATSNVEGFLSTVIRVKTSYNIEGEEVVNRKSLIFKMLPKESLSLENFNVREAFFKEAIFFEKALPLIKESSAGNIKLPFPECYYVKYEGVNQAIVMEDLAQEGFQTPDRRFLSQGLDLAHCKLTMTCLGKLHGHLIAAEKSLPHGVGTWVDALPPLVKEGLFYVAGDGELEAPAFGIVENGMKMVLELSDDIEGIPQQAKASGMLDKISKVLWSHVCKSVESDPEGPNVLSHGDFWTFNLMFKYADDGCGKQVPVDVKTIDFQLTRYCHPCLDIVFILYSCTKKSLRDAHLESLLSTYHESLEETLKNLGAGPLISFEKLRKDLWDRYRPFAVSTGVCFAPLILLGDDFLPPNADDVTREKLEEILTTGNIAKVKEKFASDDTYKSEVEALIKEFIESRGVEVSTSALISDSSKRKPA</sequence>
<dbReference type="OrthoDB" id="190089at2759"/>
<dbReference type="InterPro" id="IPR004119">
    <property type="entry name" value="EcKL"/>
</dbReference>
<comment type="caution">
    <text evidence="2">The sequence shown here is derived from an EMBL/GenBank/DDBJ whole genome shotgun (WGS) entry which is preliminary data.</text>
</comment>
<feature type="domain" description="CHK kinase-like" evidence="1">
    <location>
        <begin position="131"/>
        <end position="345"/>
    </location>
</feature>
<gene>
    <name evidence="2" type="ORF">J437_LFUL016065</name>
</gene>
<organism evidence="2 3">
    <name type="scientific">Ladona fulva</name>
    <name type="common">Scarce chaser dragonfly</name>
    <name type="synonym">Libellula fulva</name>
    <dbReference type="NCBI Taxonomy" id="123851"/>
    <lineage>
        <taxon>Eukaryota</taxon>
        <taxon>Metazoa</taxon>
        <taxon>Ecdysozoa</taxon>
        <taxon>Arthropoda</taxon>
        <taxon>Hexapoda</taxon>
        <taxon>Insecta</taxon>
        <taxon>Pterygota</taxon>
        <taxon>Palaeoptera</taxon>
        <taxon>Odonata</taxon>
        <taxon>Epiprocta</taxon>
        <taxon>Anisoptera</taxon>
        <taxon>Libelluloidea</taxon>
        <taxon>Libellulidae</taxon>
        <taxon>Ladona</taxon>
    </lineage>
</organism>
<protein>
    <recommendedName>
        <fullName evidence="1">CHK kinase-like domain-containing protein</fullName>
    </recommendedName>
</protein>
<reference evidence="2" key="2">
    <citation type="submission" date="2017-10" db="EMBL/GenBank/DDBJ databases">
        <title>Ladona fulva Genome sequencing and assembly.</title>
        <authorList>
            <person name="Murali S."/>
            <person name="Richards S."/>
            <person name="Bandaranaike D."/>
            <person name="Bellair M."/>
            <person name="Blankenburg K."/>
            <person name="Chao H."/>
            <person name="Dinh H."/>
            <person name="Doddapaneni H."/>
            <person name="Dugan-Rocha S."/>
            <person name="Elkadiri S."/>
            <person name="Gnanaolivu R."/>
            <person name="Hernandez B."/>
            <person name="Skinner E."/>
            <person name="Javaid M."/>
            <person name="Lee S."/>
            <person name="Li M."/>
            <person name="Ming W."/>
            <person name="Munidasa M."/>
            <person name="Muniz J."/>
            <person name="Nguyen L."/>
            <person name="Hughes D."/>
            <person name="Osuji N."/>
            <person name="Pu L.-L."/>
            <person name="Puazo M."/>
            <person name="Qu C."/>
            <person name="Quiroz J."/>
            <person name="Raj R."/>
            <person name="Weissenberger G."/>
            <person name="Xin Y."/>
            <person name="Zou X."/>
            <person name="Han Y."/>
            <person name="Worley K."/>
            <person name="Muzny D."/>
            <person name="Gibbs R."/>
        </authorList>
    </citation>
    <scope>NUCLEOTIDE SEQUENCE</scope>
    <source>
        <strain evidence="2">Sampled in the wild</strain>
    </source>
</reference>
<dbReference type="SUPFAM" id="SSF56112">
    <property type="entry name" value="Protein kinase-like (PK-like)"/>
    <property type="match status" value="1"/>
</dbReference>
<evidence type="ECO:0000313" key="3">
    <source>
        <dbReference type="Proteomes" id="UP000792457"/>
    </source>
</evidence>
<dbReference type="Proteomes" id="UP000792457">
    <property type="component" value="Unassembled WGS sequence"/>
</dbReference>
<dbReference type="PANTHER" id="PTHR11012:SF30">
    <property type="entry name" value="PROTEIN KINASE-LIKE DOMAIN-CONTAINING"/>
    <property type="match status" value="1"/>
</dbReference>
<dbReference type="Gene3D" id="3.90.1200.10">
    <property type="match status" value="1"/>
</dbReference>
<dbReference type="SMART" id="SM00587">
    <property type="entry name" value="CHK"/>
    <property type="match status" value="1"/>
</dbReference>
<name>A0A8K0P546_LADFU</name>
<dbReference type="PANTHER" id="PTHR11012">
    <property type="entry name" value="PROTEIN KINASE-LIKE DOMAIN-CONTAINING"/>
    <property type="match status" value="1"/>
</dbReference>
<dbReference type="AlphaFoldDB" id="A0A8K0P546"/>
<evidence type="ECO:0000259" key="1">
    <source>
        <dbReference type="SMART" id="SM00587"/>
    </source>
</evidence>
<dbReference type="InterPro" id="IPR015897">
    <property type="entry name" value="CHK_kinase-like"/>
</dbReference>
<keyword evidence="3" id="KW-1185">Reference proteome</keyword>
<accession>A0A8K0P546</accession>